<feature type="compositionally biased region" description="Low complexity" evidence="1">
    <location>
        <begin position="208"/>
        <end position="232"/>
    </location>
</feature>
<evidence type="ECO:0000256" key="1">
    <source>
        <dbReference type="SAM" id="MobiDB-lite"/>
    </source>
</evidence>
<evidence type="ECO:0000313" key="3">
    <source>
        <dbReference type="Proteomes" id="UP000293550"/>
    </source>
</evidence>
<comment type="caution">
    <text evidence="2">The sequence shown here is derived from an EMBL/GenBank/DDBJ whole genome shotgun (WGS) entry which is preliminary data.</text>
</comment>
<dbReference type="AlphaFoldDB" id="A0A4Q7DIJ8"/>
<feature type="region of interest" description="Disordered" evidence="1">
    <location>
        <begin position="177"/>
        <end position="240"/>
    </location>
</feature>
<keyword evidence="3" id="KW-1185">Reference proteome</keyword>
<organism evidence="2 3">
    <name type="scientific">Candidatus Finniella inopinata</name>
    <dbReference type="NCBI Taxonomy" id="1696036"/>
    <lineage>
        <taxon>Bacteria</taxon>
        <taxon>Pseudomonadati</taxon>
        <taxon>Pseudomonadota</taxon>
        <taxon>Alphaproteobacteria</taxon>
        <taxon>Holosporales</taxon>
        <taxon>Candidatus Paracaedibacteraceae</taxon>
        <taxon>Candidatus Finniella</taxon>
    </lineage>
</organism>
<dbReference type="Proteomes" id="UP000293550">
    <property type="component" value="Unassembled WGS sequence"/>
</dbReference>
<feature type="compositionally biased region" description="Polar residues" evidence="1">
    <location>
        <begin position="191"/>
        <end position="207"/>
    </location>
</feature>
<feature type="compositionally biased region" description="Low complexity" evidence="1">
    <location>
        <begin position="179"/>
        <end position="190"/>
    </location>
</feature>
<name>A0A4Q7DIJ8_9PROT</name>
<proteinExistence type="predicted"/>
<gene>
    <name evidence="2" type="ORF">EQU50_05700</name>
</gene>
<dbReference type="EMBL" id="SCFB01000006">
    <property type="protein sequence ID" value="RZI45925.1"/>
    <property type="molecule type" value="Genomic_DNA"/>
</dbReference>
<protein>
    <submittedName>
        <fullName evidence="2">Uncharacterized protein</fullName>
    </submittedName>
</protein>
<dbReference type="RefSeq" id="WP_130154174.1">
    <property type="nucleotide sequence ID" value="NZ_SCFB01000006.1"/>
</dbReference>
<evidence type="ECO:0000313" key="2">
    <source>
        <dbReference type="EMBL" id="RZI45925.1"/>
    </source>
</evidence>
<reference evidence="2 3" key="1">
    <citation type="submission" date="2018-10" db="EMBL/GenBank/DDBJ databases">
        <title>An updated phylogeny of the Alphaproteobacteria reveals that the parasitic Rickettsiales and Holosporales have independent origins.</title>
        <authorList>
            <person name="Munoz-Gomez S.A."/>
            <person name="Hess S."/>
            <person name="Burger G."/>
            <person name="Lang B.F."/>
            <person name="Susko E."/>
            <person name="Slamovits C.H."/>
            <person name="Roger A.J."/>
        </authorList>
    </citation>
    <scope>NUCLEOTIDE SEQUENCE [LARGE SCALE GENOMIC DNA]</scope>
    <source>
        <strain evidence="2">HOLO01</strain>
    </source>
</reference>
<accession>A0A4Q7DIJ8</accession>
<sequence length="356" mass="39210">MDFCKSVKKLSVREKIGALKKRQRAGEFVYLDGILHALAPFVDKVTIDAHTKYYVQTAIADGTKISGYSIKAAHLLELLARRDKLQGKTIHCVTPSGNSFDLDATLRSINENLNNAAAARKEIYSTKEGIGGELETTESQKLIKNVKEFEKGLTTAENLIGMLEKHRVKVIKKEEDGHAVSGAEAASAASTNYEGTSDHSLTQTDMQSSFPAGSSSSSSSSSTPSSSASSFGRELTDKEKRRYDQAIEQHIYGKKREPKSGADFEKLTKEVNLFKAVAEDNHTKQNVRYEEMLTLVRRMGGDVFPFGKKGGSHRRIEIPHVNNGKIITCGTYEPHGGEGYPLWLDFSMNAITRAMV</sequence>